<dbReference type="EC" id="2.3.1.86" evidence="1"/>
<organism evidence="1 2">
    <name type="scientific">Coemansia furcata</name>
    <dbReference type="NCBI Taxonomy" id="417177"/>
    <lineage>
        <taxon>Eukaryota</taxon>
        <taxon>Fungi</taxon>
        <taxon>Fungi incertae sedis</taxon>
        <taxon>Zoopagomycota</taxon>
        <taxon>Kickxellomycotina</taxon>
        <taxon>Kickxellomycetes</taxon>
        <taxon>Kickxellales</taxon>
        <taxon>Kickxellaceae</taxon>
        <taxon>Coemansia</taxon>
    </lineage>
</organism>
<gene>
    <name evidence="1" type="primary">fas2_13</name>
    <name evidence="1" type="ORF">H4S07_003386</name>
</gene>
<dbReference type="EMBL" id="JANBUP010001080">
    <property type="protein sequence ID" value="KAJ2808592.1"/>
    <property type="molecule type" value="Genomic_DNA"/>
</dbReference>
<reference evidence="1" key="1">
    <citation type="submission" date="2022-07" db="EMBL/GenBank/DDBJ databases">
        <title>Phylogenomic reconstructions and comparative analyses of Kickxellomycotina fungi.</title>
        <authorList>
            <person name="Reynolds N.K."/>
            <person name="Stajich J.E."/>
            <person name="Barry K."/>
            <person name="Grigoriev I.V."/>
            <person name="Crous P."/>
            <person name="Smith M.E."/>
        </authorList>
    </citation>
    <scope>NUCLEOTIDE SEQUENCE</scope>
    <source>
        <strain evidence="1">CBS 102833</strain>
    </source>
</reference>
<name>A0ACC1LHZ1_9FUNG</name>
<comment type="caution">
    <text evidence="1">The sequence shown here is derived from an EMBL/GenBank/DDBJ whole genome shotgun (WGS) entry which is preliminary data.</text>
</comment>
<accession>A0ACC1LHZ1</accession>
<protein>
    <submittedName>
        <fullName evidence="1">Fatty acid synthase alpha subunit Lsd1</fullName>
        <ecNumber evidence="1">2.3.1.86</ecNumber>
    </submittedName>
</protein>
<evidence type="ECO:0000313" key="2">
    <source>
        <dbReference type="Proteomes" id="UP001140096"/>
    </source>
</evidence>
<sequence>MEQMRQKQHEHIRQQIQVLARYAGMDLREGTRLAEVEKSRAVEMQTKFDKLLVELGDEFIDGVQPLFDVRKARHFDSSWNWARQEAYELIQRAIVSCAAGFTNAPASVDQAALQRLSNRSSPGLLQMLAGSLSILKAANDDSLEPAIELVSQLHDACTLSLVQPPVYRELSMPTGPQVDIGSSGTVTYSEVPRADEPSFVEFVEHMRQPAALDKPPFIHFKRQLGQYDWTYCAKLSTTYYEALSDICGGGLSFAGKTALVTGCGRGSIGADIVSGLLSGGAKVIATTSSYSRKTTLFFEDMYRTHGARGSELIVVPFNQGSTVDIKQLVDYIYCDSGAAKGLGWDLDFVFPFAAIPDIGGFATNLTSHSEFAQRIQLTNVMRLLGGIKSAKEKLGYNTRSSLVVLPLSSNRGNFGGDGLYGECKLGLMSAFARWRSESWQDYLSIVGAVIGWTRGTGLMSLNNMITPHIEELGVRTFSTREMAFSILGLVHPRILRIARHQPVWADLDGGMRYINDFHIVLDKARSSIQLKRSTLQVIAREASLDYSAMLLKGYVYPYALTDERPLAKHKHHFPAPRYYDQLQHLRHLQGMVNLDKVVVVTGYGEVSPHGNAETRWEMEAYGEFSLEGCIELAWIMGLIKHYDGALKSTGAMYVGWVDAKTEEPIRDVDVKPRFEEYILAHTGIRLIEPEMAHGYDPNKRTLLREIQIEHDMEPFEATADEAATFKLESDSNVDIWENAAGGLWSVKFLKDALIRVPMTVKESRLVAALIPTGWDPRRYGIPDDVVKQVDQVTLYALVATVEALVRSGITDPYELYQYFHVSEVGNTTGSGLGGCRSTQDVFRNRFLDKELRGDALQEVFISTVQAWVNMLLMSSSGPVKPVVGACATAVLSMDVAIETIQSGKAKVVIAGGVDDFVEESSVEFANMGATSNSVEEFARGRTPLEMCRPCTSTRNGFMEGHGAGIVTLMSASAAIEFGAPIYGIIAMSGSATDKQGQSVPAPGRGVLTSAREVRNSILPSRLLDFDYRHRQLLRQLSALDAWRQEELADFADMVDIPTDSAELLVAQQVELVEEQYAQHRRTVQDMWGNEFWKGKPGISPLRGSLAVWGLTADDIGLASFHGTSTVANDKNESGVLNAQLSHLGRTPGYVVPVVCQKWLTGHPKGPAASFMLNGVIQSLRTGLIPGNRNADNIGKELEEFDYALYLSSSIQTPGIKAGLVKSFGFGQVGGELLVVHPDYLLATLTREQLDEYNVKLQRRDVKSERYWQDTLVGNHSFVQVKSSPPYTAEQEMSVYLDPLARAKYDSKSGAYKF</sequence>
<keyword evidence="2" id="KW-1185">Reference proteome</keyword>
<keyword evidence="1" id="KW-0012">Acyltransferase</keyword>
<keyword evidence="1" id="KW-0808">Transferase</keyword>
<proteinExistence type="predicted"/>
<dbReference type="Proteomes" id="UP001140096">
    <property type="component" value="Unassembled WGS sequence"/>
</dbReference>
<evidence type="ECO:0000313" key="1">
    <source>
        <dbReference type="EMBL" id="KAJ2808592.1"/>
    </source>
</evidence>